<evidence type="ECO:0000256" key="1">
    <source>
        <dbReference type="SAM" id="MobiDB-lite"/>
    </source>
</evidence>
<feature type="compositionally biased region" description="Basic and acidic residues" evidence="1">
    <location>
        <begin position="101"/>
        <end position="111"/>
    </location>
</feature>
<dbReference type="AlphaFoldDB" id="A0A6P5JPU4"/>
<dbReference type="InParanoid" id="A0A6P5JPU4"/>
<dbReference type="Proteomes" id="UP000515140">
    <property type="component" value="Unplaced"/>
</dbReference>
<protein>
    <submittedName>
        <fullName evidence="3">Uncharacterized protein LOC110201602 isoform X1</fullName>
    </submittedName>
</protein>
<evidence type="ECO:0000313" key="2">
    <source>
        <dbReference type="Proteomes" id="UP000515140"/>
    </source>
</evidence>
<evidence type="ECO:0000313" key="3">
    <source>
        <dbReference type="RefSeq" id="XP_020833034.1"/>
    </source>
</evidence>
<dbReference type="RefSeq" id="XP_020833034.1">
    <property type="nucleotide sequence ID" value="XM_020977375.1"/>
</dbReference>
<proteinExistence type="predicted"/>
<reference evidence="3" key="1">
    <citation type="submission" date="2025-08" db="UniProtKB">
        <authorList>
            <consortium name="RefSeq"/>
        </authorList>
    </citation>
    <scope>IDENTIFICATION</scope>
    <source>
        <tissue evidence="3">Spleen</tissue>
    </source>
</reference>
<accession>A0A6P5JPU4</accession>
<sequence>MALFRNRPDLVQGKEKGTWNYPGLLLKSCLWTPGKEKQDLEKFSRSKPLVCRMAVFSWFPLLLIIMVRTDCSEPVLSERTEQPFCFLVSCGTPGANGAPGKDGRDELKGEKGQPGTDQLGSFSVGLHYYRCSYMMTASSRSSDSTHEVTFINDVELFL</sequence>
<name>A0A6P5JPU4_PHACI</name>
<dbReference type="GeneID" id="110201602"/>
<gene>
    <name evidence="3" type="primary">LOC110201602</name>
</gene>
<keyword evidence="2" id="KW-1185">Reference proteome</keyword>
<feature type="region of interest" description="Disordered" evidence="1">
    <location>
        <begin position="96"/>
        <end position="119"/>
    </location>
</feature>
<organism evidence="2 3">
    <name type="scientific">Phascolarctos cinereus</name>
    <name type="common">Koala</name>
    <dbReference type="NCBI Taxonomy" id="38626"/>
    <lineage>
        <taxon>Eukaryota</taxon>
        <taxon>Metazoa</taxon>
        <taxon>Chordata</taxon>
        <taxon>Craniata</taxon>
        <taxon>Vertebrata</taxon>
        <taxon>Euteleostomi</taxon>
        <taxon>Mammalia</taxon>
        <taxon>Metatheria</taxon>
        <taxon>Diprotodontia</taxon>
        <taxon>Phascolarctidae</taxon>
        <taxon>Phascolarctos</taxon>
    </lineage>
</organism>
<dbReference type="KEGG" id="pcw:110201602"/>